<dbReference type="Proteomes" id="UP000693946">
    <property type="component" value="Linkage Group LG4"/>
</dbReference>
<evidence type="ECO:0000313" key="1">
    <source>
        <dbReference type="EMBL" id="KAG7494335.1"/>
    </source>
</evidence>
<evidence type="ECO:0000313" key="2">
    <source>
        <dbReference type="Proteomes" id="UP000693946"/>
    </source>
</evidence>
<sequence length="311" mass="34544">MGSETSHEVDISAISLQWYETSLQQPCLLPDVGVDESLLMYSTTDSAADLQAFSNNLGSAGNASGLGALTMVIMELIVSVTNITNQTNNGSYGMFRSDFGKEEAPSVHGTAAYEYARNDEQSLEEELKRFEKELSCHLTILRNFLLFDGQMSSCAFKIWVNGAYLHVHVLIREARLKTHTGKTKTQFVQFISALIDLHLQDLDLLLGKYKTYKSGLTEVNGFDRCSEAGATVTCVKVGCTIVNNENKDVYCGVNHQSPTDPCDRSDLKEAFINRIFSLYSPVSSLKSHFINMKNNLRALIFQQPHPSQTET</sequence>
<gene>
    <name evidence="1" type="ORF">JOB18_028354</name>
</gene>
<proteinExistence type="predicted"/>
<protein>
    <submittedName>
        <fullName evidence="1">Uncharacterized protein</fullName>
    </submittedName>
</protein>
<accession>A0AAV6QNT2</accession>
<dbReference type="AlphaFoldDB" id="A0AAV6QNT2"/>
<reference evidence="1 2" key="1">
    <citation type="journal article" date="2021" name="Sci. Rep.">
        <title>Chromosome anchoring in Senegalese sole (Solea senegalensis) reveals sex-associated markers and genome rearrangements in flatfish.</title>
        <authorList>
            <person name="Guerrero-Cozar I."/>
            <person name="Gomez-Garrido J."/>
            <person name="Berbel C."/>
            <person name="Martinez-Blanch J.F."/>
            <person name="Alioto T."/>
            <person name="Claros M.G."/>
            <person name="Gagnaire P.A."/>
            <person name="Manchado M."/>
        </authorList>
    </citation>
    <scope>NUCLEOTIDE SEQUENCE [LARGE SCALE GENOMIC DNA]</scope>
    <source>
        <strain evidence="1">Sse05_10M</strain>
    </source>
</reference>
<name>A0AAV6QNT2_SOLSE</name>
<comment type="caution">
    <text evidence="1">The sequence shown here is derived from an EMBL/GenBank/DDBJ whole genome shotgun (WGS) entry which is preliminary data.</text>
</comment>
<dbReference type="EMBL" id="JAGKHQ010000016">
    <property type="protein sequence ID" value="KAG7494335.1"/>
    <property type="molecule type" value="Genomic_DNA"/>
</dbReference>
<organism evidence="1 2">
    <name type="scientific">Solea senegalensis</name>
    <name type="common">Senegalese sole</name>
    <dbReference type="NCBI Taxonomy" id="28829"/>
    <lineage>
        <taxon>Eukaryota</taxon>
        <taxon>Metazoa</taxon>
        <taxon>Chordata</taxon>
        <taxon>Craniata</taxon>
        <taxon>Vertebrata</taxon>
        <taxon>Euteleostomi</taxon>
        <taxon>Actinopterygii</taxon>
        <taxon>Neopterygii</taxon>
        <taxon>Teleostei</taxon>
        <taxon>Neoteleostei</taxon>
        <taxon>Acanthomorphata</taxon>
        <taxon>Carangaria</taxon>
        <taxon>Pleuronectiformes</taxon>
        <taxon>Pleuronectoidei</taxon>
        <taxon>Soleidae</taxon>
        <taxon>Solea</taxon>
    </lineage>
</organism>
<keyword evidence="2" id="KW-1185">Reference proteome</keyword>